<dbReference type="Gene3D" id="3.10.590.10">
    <property type="entry name" value="ph1033 like domains"/>
    <property type="match status" value="1"/>
</dbReference>
<comment type="caution">
    <text evidence="3">The sequence shown here is derived from an EMBL/GenBank/DDBJ whole genome shotgun (WGS) entry which is preliminary data.</text>
</comment>
<accession>A0A813U6S9</accession>
<dbReference type="GO" id="GO:0061157">
    <property type="term" value="P:mRNA destabilization"/>
    <property type="evidence" value="ECO:0007669"/>
    <property type="project" value="TreeGrafter"/>
</dbReference>
<keyword evidence="4" id="KW-1185">Reference proteome</keyword>
<dbReference type="GO" id="GO:0003729">
    <property type="term" value="F:mRNA binding"/>
    <property type="evidence" value="ECO:0007669"/>
    <property type="project" value="TreeGrafter"/>
</dbReference>
<evidence type="ECO:0000313" key="4">
    <source>
        <dbReference type="Proteomes" id="UP000663879"/>
    </source>
</evidence>
<evidence type="ECO:0000259" key="2">
    <source>
        <dbReference type="PROSITE" id="PS50882"/>
    </source>
</evidence>
<evidence type="ECO:0000256" key="1">
    <source>
        <dbReference type="SAM" id="MobiDB-lite"/>
    </source>
</evidence>
<dbReference type="Pfam" id="PF04146">
    <property type="entry name" value="YTH"/>
    <property type="match status" value="1"/>
</dbReference>
<dbReference type="AlphaFoldDB" id="A0A813U6S9"/>
<dbReference type="GO" id="GO:0005737">
    <property type="term" value="C:cytoplasm"/>
    <property type="evidence" value="ECO:0007669"/>
    <property type="project" value="TreeGrafter"/>
</dbReference>
<organism evidence="3 4">
    <name type="scientific">Brachionus calyciflorus</name>
    <dbReference type="NCBI Taxonomy" id="104777"/>
    <lineage>
        <taxon>Eukaryota</taxon>
        <taxon>Metazoa</taxon>
        <taxon>Spiralia</taxon>
        <taxon>Gnathifera</taxon>
        <taxon>Rotifera</taxon>
        <taxon>Eurotatoria</taxon>
        <taxon>Monogononta</taxon>
        <taxon>Pseudotrocha</taxon>
        <taxon>Ploima</taxon>
        <taxon>Brachionidae</taxon>
        <taxon>Brachionus</taxon>
    </lineage>
</organism>
<name>A0A813U6S9_9BILA</name>
<dbReference type="CDD" id="cd21134">
    <property type="entry name" value="YTH"/>
    <property type="match status" value="1"/>
</dbReference>
<dbReference type="EMBL" id="CAJNOC010000968">
    <property type="protein sequence ID" value="CAF0822457.1"/>
    <property type="molecule type" value="Genomic_DNA"/>
</dbReference>
<feature type="compositionally biased region" description="Polar residues" evidence="1">
    <location>
        <begin position="1"/>
        <end position="14"/>
    </location>
</feature>
<feature type="region of interest" description="Disordered" evidence="1">
    <location>
        <begin position="467"/>
        <end position="487"/>
    </location>
</feature>
<gene>
    <name evidence="3" type="ORF">OXX778_LOCUS7540</name>
</gene>
<evidence type="ECO:0000313" key="3">
    <source>
        <dbReference type="EMBL" id="CAF0822457.1"/>
    </source>
</evidence>
<feature type="domain" description="YTH" evidence="2">
    <location>
        <begin position="288"/>
        <end position="424"/>
    </location>
</feature>
<dbReference type="PROSITE" id="PS50882">
    <property type="entry name" value="YTH"/>
    <property type="match status" value="1"/>
</dbReference>
<dbReference type="InterPro" id="IPR045168">
    <property type="entry name" value="YTH_prot"/>
</dbReference>
<dbReference type="Proteomes" id="UP000663879">
    <property type="component" value="Unassembled WGS sequence"/>
</dbReference>
<feature type="region of interest" description="Disordered" evidence="1">
    <location>
        <begin position="1"/>
        <end position="29"/>
    </location>
</feature>
<dbReference type="OrthoDB" id="306690at2759"/>
<feature type="compositionally biased region" description="Basic and acidic residues" evidence="1">
    <location>
        <begin position="476"/>
        <end position="487"/>
    </location>
</feature>
<protein>
    <recommendedName>
        <fullName evidence="2">YTH domain-containing protein</fullName>
    </recommendedName>
</protein>
<dbReference type="PANTHER" id="PTHR12357:SF89">
    <property type="entry name" value="YTH DOMAIN-CONTAINING FAMILY PROTEIN"/>
    <property type="match status" value="1"/>
</dbReference>
<dbReference type="InterPro" id="IPR007275">
    <property type="entry name" value="YTH_domain"/>
</dbReference>
<dbReference type="PANTHER" id="PTHR12357">
    <property type="entry name" value="YTH YT521-B HOMOLOGY DOMAIN-CONTAINING"/>
    <property type="match status" value="1"/>
</dbReference>
<sequence>MSENTKNLEPSTEFIQEEEKTSFVPRQNENVSVESNDSLALNYIQPNLYYVIPPQTTYNKLSNSMRYQHYWPENYYQYPSYKNYNHSVYNYSNFSQNQYEYWQRIPTQTTNNQVVYQTDSNSQINGNNTQVYPSHDQKNSFHNNSGNIHKKKNEHLKKINLNSQNEKAENFNHKLQNAKNTNFKSPSQNYQKHETIDNKNFDNQFDSQKNSRNKVNITQNPHNYNPSMNYYYRPNINYLPANMQNLKINTTYGMNSNLINVQMRPQYLDMYNPQNFTYNGEMEGAKDSRFFVIKSYSKDDVIRSIKSGIWCSTENGNKKLDQAFRECKNKTNASVYLFFSVNGSGHFCGIAEMTSKVDFEAKLDLWTQDKWKGKFDVKWIFVKDIPNMRFKHIILTNNENKPVTNSRDTQEVFFDQAIEVVNIFRTYNHYSTILSEETNLNFLNGRENQSILIENSVQLDQQKLNNNSIENSNEQNSKDQNENEKKQ</sequence>
<proteinExistence type="predicted"/>
<reference evidence="3" key="1">
    <citation type="submission" date="2021-02" db="EMBL/GenBank/DDBJ databases">
        <authorList>
            <person name="Nowell W R."/>
        </authorList>
    </citation>
    <scope>NUCLEOTIDE SEQUENCE</scope>
    <source>
        <strain evidence="3">Ploen Becks lab</strain>
    </source>
</reference>